<feature type="domain" description="Glycine dehydrogenase C-terminal" evidence="10">
    <location>
        <begin position="783"/>
        <end position="904"/>
    </location>
</feature>
<keyword evidence="5 8" id="KW-0663">Pyridoxal phosphate</keyword>
<dbReference type="InterPro" id="IPR003437">
    <property type="entry name" value="GcvP"/>
</dbReference>
<dbReference type="InterPro" id="IPR049316">
    <property type="entry name" value="GDC-P_C"/>
</dbReference>
<comment type="caution">
    <text evidence="11">The sequence shown here is derived from an EMBL/GenBank/DDBJ whole genome shotgun (WGS) entry which is preliminary data.</text>
</comment>
<evidence type="ECO:0000256" key="5">
    <source>
        <dbReference type="ARBA" id="ARBA00022898"/>
    </source>
</evidence>
<dbReference type="PANTHER" id="PTHR11773">
    <property type="entry name" value="GLYCINE DEHYDROGENASE, DECARBOXYLATING"/>
    <property type="match status" value="1"/>
</dbReference>
<sequence>MTQPSLEQLEQHDAFIHRHIGPDAAQVKEMLATLGVATLDELIEKTVPAAIRKSDALDLADAVNEEEALAQLRGLARRNKIFRTFIGMGYHDTITPNVILRNVLENPGWYTAYTPYQPEIAQGRLEGLLNFQQMIMDLTGMELANASMLDEGTAAAEAMAMCKRQVKRNKSNVFFVDADCHPQTIAVIKTRAEHFGFEVVVGDVDKDIPAELFGALFQYPGSTGVVRDLTAIIDKVHQANALVTVAADLMSLVALKAPGEMGADVVVGCNQRFGIPMGYGGPHAGFFAFREAYKRAAPGRIIGVSVDSRGNRALRMAMQTREQHIRREKANSNICTSQVLLAVMSAFYAVYHGPQGLKTIAARIQRLADILASALQKQGFNLTHDTWFDTLTVVAGDQRDAIYQRALDAEINLRKVDGDKLGISLHETASLDDVCDILKAFTDGEHGLDLRALDSEIAAKGPLGVPAALVRDSDFLTHPVFNTYHSETEMLRYLKTLESKDIALNHSMIPLGSCTMKLNATAEMIPVTWPEFGKLHPFVPANQAEGYGEMFRQLQQMLAACTGYDAVSLQPNAGSQGEYAGLVAIKKYLEAKGEHQRDICLIPASAHGTNPASAMMVSMRVVVVACDSKGNVDMADLKAKVEEHGDRIAALMVTYPSTHGVFEEGIVEICELIHQAGGQVYIDGANMNALIGVAAPGKFGGDVSHLNLHKTFCIPHGGGGPGMGPIAVGEHLKPYLAGHPVTEVPGTDPVNGTISAAPWGSASILPISWMYIRMMGKTGMKLATETAILNANYIARRLSEHYPLLYTGTNGFIAHECLVDLRPLKEASGISEEDIAKRLMDFGFHAPTMSFPVAGTLMIEPTESESKEELDRFIEAMTIIRREIEDVANGVYSADDNPLHNAPHTLEDVMADQWPHNYSRDVAGRPAPWLKAHKVWPASNRIDNVYGDRNLICSCPPVESYMD</sequence>
<accession>A0ABP9WPE7</accession>
<dbReference type="CDD" id="cd00613">
    <property type="entry name" value="GDC-P"/>
    <property type="match status" value="2"/>
</dbReference>
<evidence type="ECO:0000256" key="6">
    <source>
        <dbReference type="ARBA" id="ARBA00023002"/>
    </source>
</evidence>
<evidence type="ECO:0000256" key="8">
    <source>
        <dbReference type="HAMAP-Rule" id="MF_00711"/>
    </source>
</evidence>
<comment type="catalytic activity">
    <reaction evidence="7 8">
        <text>N(6)-[(R)-lipoyl]-L-lysyl-[glycine-cleavage complex H protein] + glycine + H(+) = N(6)-[(R)-S(8)-aminomethyldihydrolipoyl]-L-lysyl-[glycine-cleavage complex H protein] + CO2</text>
        <dbReference type="Rhea" id="RHEA:24304"/>
        <dbReference type="Rhea" id="RHEA-COMP:10494"/>
        <dbReference type="Rhea" id="RHEA-COMP:10495"/>
        <dbReference type="ChEBI" id="CHEBI:15378"/>
        <dbReference type="ChEBI" id="CHEBI:16526"/>
        <dbReference type="ChEBI" id="CHEBI:57305"/>
        <dbReference type="ChEBI" id="CHEBI:83099"/>
        <dbReference type="ChEBI" id="CHEBI:83143"/>
        <dbReference type="EC" id="1.4.4.2"/>
    </reaction>
</comment>
<feature type="domain" description="Glycine cleavage system P-protein N-terminal" evidence="9">
    <location>
        <begin position="479"/>
        <end position="738"/>
    </location>
</feature>
<reference evidence="11 12" key="1">
    <citation type="submission" date="2024-02" db="EMBL/GenBank/DDBJ databases">
        <title>Microbulbifer aestuariivivens NBRC 112533.</title>
        <authorList>
            <person name="Ichikawa N."/>
            <person name="Katano-Makiyama Y."/>
            <person name="Hidaka K."/>
        </authorList>
    </citation>
    <scope>NUCLEOTIDE SEQUENCE [LARGE SCALE GENOMIC DNA]</scope>
    <source>
        <strain evidence="11 12">NBRC 112533</strain>
    </source>
</reference>
<dbReference type="SUPFAM" id="SSF53383">
    <property type="entry name" value="PLP-dependent transferases"/>
    <property type="match status" value="2"/>
</dbReference>
<dbReference type="RefSeq" id="WP_345550346.1">
    <property type="nucleotide sequence ID" value="NZ_BAABRT010000010.1"/>
</dbReference>
<evidence type="ECO:0000259" key="10">
    <source>
        <dbReference type="Pfam" id="PF21478"/>
    </source>
</evidence>
<evidence type="ECO:0000256" key="4">
    <source>
        <dbReference type="ARBA" id="ARBA00011690"/>
    </source>
</evidence>
<comment type="cofactor">
    <cofactor evidence="1 8">
        <name>pyridoxal 5'-phosphate</name>
        <dbReference type="ChEBI" id="CHEBI:597326"/>
    </cofactor>
</comment>
<dbReference type="InterPro" id="IPR015422">
    <property type="entry name" value="PyrdxlP-dep_Trfase_small"/>
</dbReference>
<dbReference type="Gene3D" id="3.90.1150.10">
    <property type="entry name" value="Aspartate Aminotransferase, domain 1"/>
    <property type="match status" value="2"/>
</dbReference>
<evidence type="ECO:0000259" key="9">
    <source>
        <dbReference type="Pfam" id="PF02347"/>
    </source>
</evidence>
<evidence type="ECO:0000256" key="7">
    <source>
        <dbReference type="ARBA" id="ARBA00049026"/>
    </source>
</evidence>
<evidence type="ECO:0000256" key="2">
    <source>
        <dbReference type="ARBA" id="ARBA00003788"/>
    </source>
</evidence>
<evidence type="ECO:0000313" key="12">
    <source>
        <dbReference type="Proteomes" id="UP001408594"/>
    </source>
</evidence>
<evidence type="ECO:0000256" key="1">
    <source>
        <dbReference type="ARBA" id="ARBA00001933"/>
    </source>
</evidence>
<dbReference type="InterPro" id="IPR049315">
    <property type="entry name" value="GDC-P_N"/>
</dbReference>
<comment type="subunit">
    <text evidence="4 8">The glycine cleavage system is composed of four proteins: P, T, L and H.</text>
</comment>
<gene>
    <name evidence="8 11" type="primary">gcvP</name>
    <name evidence="11" type="ORF">Maes01_01574</name>
</gene>
<organism evidence="11 12">
    <name type="scientific">Microbulbifer aestuariivivens</name>
    <dbReference type="NCBI Taxonomy" id="1908308"/>
    <lineage>
        <taxon>Bacteria</taxon>
        <taxon>Pseudomonadati</taxon>
        <taxon>Pseudomonadota</taxon>
        <taxon>Gammaproteobacteria</taxon>
        <taxon>Cellvibrionales</taxon>
        <taxon>Microbulbiferaceae</taxon>
        <taxon>Microbulbifer</taxon>
    </lineage>
</organism>
<evidence type="ECO:0000313" key="11">
    <source>
        <dbReference type="EMBL" id="GAA5525014.1"/>
    </source>
</evidence>
<feature type="domain" description="Glycine cleavage system P-protein N-terminal" evidence="9">
    <location>
        <begin position="17"/>
        <end position="441"/>
    </location>
</feature>
<dbReference type="Pfam" id="PF02347">
    <property type="entry name" value="GDC-P"/>
    <property type="match status" value="2"/>
</dbReference>
<dbReference type="Pfam" id="PF21478">
    <property type="entry name" value="GcvP2_C"/>
    <property type="match status" value="1"/>
</dbReference>
<name>A0ABP9WPE7_9GAMM</name>
<dbReference type="EC" id="1.4.4.2" evidence="8"/>
<dbReference type="InterPro" id="IPR015424">
    <property type="entry name" value="PyrdxlP-dep_Trfase"/>
</dbReference>
<keyword evidence="6 8" id="KW-0560">Oxidoreductase</keyword>
<comment type="similarity">
    <text evidence="3 8">Belongs to the GcvP family.</text>
</comment>
<dbReference type="InterPro" id="IPR020581">
    <property type="entry name" value="GDC_P"/>
</dbReference>
<keyword evidence="12" id="KW-1185">Reference proteome</keyword>
<dbReference type="EMBL" id="BAABRT010000010">
    <property type="protein sequence ID" value="GAA5525014.1"/>
    <property type="molecule type" value="Genomic_DNA"/>
</dbReference>
<proteinExistence type="inferred from homology"/>
<protein>
    <recommendedName>
        <fullName evidence="8">Glycine dehydrogenase (decarboxylating)</fullName>
        <ecNumber evidence="8">1.4.4.2</ecNumber>
    </recommendedName>
    <alternativeName>
        <fullName evidence="8">Glycine cleavage system P-protein</fullName>
    </alternativeName>
    <alternativeName>
        <fullName evidence="8">Glycine decarboxylase</fullName>
    </alternativeName>
    <alternativeName>
        <fullName evidence="8">Glycine dehydrogenase (aminomethyl-transferring)</fullName>
    </alternativeName>
</protein>
<dbReference type="InterPro" id="IPR015421">
    <property type="entry name" value="PyrdxlP-dep_Trfase_major"/>
</dbReference>
<dbReference type="NCBIfam" id="TIGR00461">
    <property type="entry name" value="gcvP"/>
    <property type="match status" value="1"/>
</dbReference>
<dbReference type="NCBIfam" id="NF003346">
    <property type="entry name" value="PRK04366.1"/>
    <property type="match status" value="1"/>
</dbReference>
<feature type="modified residue" description="N6-(pyridoxal phosphate)lysine" evidence="8">
    <location>
        <position position="710"/>
    </location>
</feature>
<comment type="function">
    <text evidence="2 8">The glycine cleavage system catalyzes the degradation of glycine. The P protein binds the alpha-amino group of glycine through its pyridoxal phosphate cofactor; CO(2) is released and the remaining methylamine moiety is then transferred to the lipoamide cofactor of the H protein.</text>
</comment>
<dbReference type="Gene3D" id="3.40.640.10">
    <property type="entry name" value="Type I PLP-dependent aspartate aminotransferase-like (Major domain)"/>
    <property type="match status" value="2"/>
</dbReference>
<evidence type="ECO:0000256" key="3">
    <source>
        <dbReference type="ARBA" id="ARBA00010756"/>
    </source>
</evidence>
<dbReference type="PANTHER" id="PTHR11773:SF1">
    <property type="entry name" value="GLYCINE DEHYDROGENASE (DECARBOXYLATING), MITOCHONDRIAL"/>
    <property type="match status" value="1"/>
</dbReference>
<dbReference type="HAMAP" id="MF_00711">
    <property type="entry name" value="GcvP"/>
    <property type="match status" value="1"/>
</dbReference>
<dbReference type="Proteomes" id="UP001408594">
    <property type="component" value="Unassembled WGS sequence"/>
</dbReference>